<name>A0A165E5N3_9BASI</name>
<evidence type="ECO:0000313" key="1">
    <source>
        <dbReference type="EMBL" id="KZT54146.1"/>
    </source>
</evidence>
<protein>
    <submittedName>
        <fullName evidence="1">Uncharacterized protein</fullName>
    </submittedName>
</protein>
<dbReference type="InParanoid" id="A0A165E5N3"/>
<gene>
    <name evidence="1" type="ORF">CALCODRAFT_500287</name>
</gene>
<evidence type="ECO:0000313" key="2">
    <source>
        <dbReference type="Proteomes" id="UP000076842"/>
    </source>
</evidence>
<proteinExistence type="predicted"/>
<accession>A0A165E5N3</accession>
<keyword evidence="2" id="KW-1185">Reference proteome</keyword>
<dbReference type="EMBL" id="KV424021">
    <property type="protein sequence ID" value="KZT54146.1"/>
    <property type="molecule type" value="Genomic_DNA"/>
</dbReference>
<organism evidence="1 2">
    <name type="scientific">Calocera cornea HHB12733</name>
    <dbReference type="NCBI Taxonomy" id="1353952"/>
    <lineage>
        <taxon>Eukaryota</taxon>
        <taxon>Fungi</taxon>
        <taxon>Dikarya</taxon>
        <taxon>Basidiomycota</taxon>
        <taxon>Agaricomycotina</taxon>
        <taxon>Dacrymycetes</taxon>
        <taxon>Dacrymycetales</taxon>
        <taxon>Dacrymycetaceae</taxon>
        <taxon>Calocera</taxon>
    </lineage>
</organism>
<reference evidence="1 2" key="1">
    <citation type="journal article" date="2016" name="Mol. Biol. Evol.">
        <title>Comparative Genomics of Early-Diverging Mushroom-Forming Fungi Provides Insights into the Origins of Lignocellulose Decay Capabilities.</title>
        <authorList>
            <person name="Nagy L.G."/>
            <person name="Riley R."/>
            <person name="Tritt A."/>
            <person name="Adam C."/>
            <person name="Daum C."/>
            <person name="Floudas D."/>
            <person name="Sun H."/>
            <person name="Yadav J.S."/>
            <person name="Pangilinan J."/>
            <person name="Larsson K.H."/>
            <person name="Matsuura K."/>
            <person name="Barry K."/>
            <person name="Labutti K."/>
            <person name="Kuo R."/>
            <person name="Ohm R.A."/>
            <person name="Bhattacharya S.S."/>
            <person name="Shirouzu T."/>
            <person name="Yoshinaga Y."/>
            <person name="Martin F.M."/>
            <person name="Grigoriev I.V."/>
            <person name="Hibbett D.S."/>
        </authorList>
    </citation>
    <scope>NUCLEOTIDE SEQUENCE [LARGE SCALE GENOMIC DNA]</scope>
    <source>
        <strain evidence="1 2">HHB12733</strain>
    </source>
</reference>
<sequence length="108" mass="12048">MAPPSASNCRPCGLLQCNIFVPMWRNEACPTCKRCWWDSTGAINRRAACEDEMSDVLLNLASNAKSGMLPALQHVRFVGVDYGREALEKRADEFKSYGIRLSAHELAE</sequence>
<dbReference type="Proteomes" id="UP000076842">
    <property type="component" value="Unassembled WGS sequence"/>
</dbReference>
<dbReference type="AlphaFoldDB" id="A0A165E5N3"/>